<dbReference type="EMBL" id="CP002353">
    <property type="protein sequence ID" value="ADV60913.1"/>
    <property type="molecule type" value="Genomic_DNA"/>
</dbReference>
<evidence type="ECO:0008006" key="6">
    <source>
        <dbReference type="Google" id="ProtNLM"/>
    </source>
</evidence>
<keyword evidence="5" id="KW-1185">Reference proteome</keyword>
<dbReference type="RefSeq" id="WP_013563202.1">
    <property type="nucleotide sequence ID" value="NC_014962.1"/>
</dbReference>
<dbReference type="Proteomes" id="UP000008631">
    <property type="component" value="Chromosome"/>
</dbReference>
<dbReference type="PANTHER" id="PTHR39962">
    <property type="entry name" value="BLL4848 PROTEIN"/>
    <property type="match status" value="1"/>
</dbReference>
<dbReference type="Gene3D" id="3.40.50.20">
    <property type="match status" value="1"/>
</dbReference>
<dbReference type="eggNOG" id="COG3494">
    <property type="taxonomic scope" value="Bacteria"/>
</dbReference>
<dbReference type="Pfam" id="PF17930">
    <property type="entry name" value="LpxI_N"/>
    <property type="match status" value="1"/>
</dbReference>
<gene>
    <name evidence="4" type="ordered locus">Isop_0318</name>
</gene>
<protein>
    <recommendedName>
        <fullName evidence="6">DUF1009 domain-containing protein</fullName>
    </recommendedName>
</protein>
<dbReference type="InterPro" id="IPR041255">
    <property type="entry name" value="LpxI_N"/>
</dbReference>
<dbReference type="Gene3D" id="3.40.140.80">
    <property type="match status" value="1"/>
</dbReference>
<reference evidence="4 5" key="2">
    <citation type="journal article" date="2011" name="Stand. Genomic Sci.">
        <title>Complete genome sequence of Isosphaera pallida type strain (IS1B).</title>
        <authorList>
            <consortium name="US DOE Joint Genome Institute (JGI-PGF)"/>
            <person name="Goker M."/>
            <person name="Cleland D."/>
            <person name="Saunders E."/>
            <person name="Lapidus A."/>
            <person name="Nolan M."/>
            <person name="Lucas S."/>
            <person name="Hammon N."/>
            <person name="Deshpande S."/>
            <person name="Cheng J.F."/>
            <person name="Tapia R."/>
            <person name="Han C."/>
            <person name="Goodwin L."/>
            <person name="Pitluck S."/>
            <person name="Liolios K."/>
            <person name="Pagani I."/>
            <person name="Ivanova N."/>
            <person name="Mavromatis K."/>
            <person name="Pati A."/>
            <person name="Chen A."/>
            <person name="Palaniappan K."/>
            <person name="Land M."/>
            <person name="Hauser L."/>
            <person name="Chang Y.J."/>
            <person name="Jeffries C.D."/>
            <person name="Detter J.C."/>
            <person name="Beck B."/>
            <person name="Woyke T."/>
            <person name="Bristow J."/>
            <person name="Eisen J.A."/>
            <person name="Markowitz V."/>
            <person name="Hugenholtz P."/>
            <person name="Kyrpides N.C."/>
            <person name="Klenk H.P."/>
        </authorList>
    </citation>
    <scope>NUCLEOTIDE SEQUENCE [LARGE SCALE GENOMIC DNA]</scope>
    <source>
        <strain evidence="5">ATCC 43644 / DSM 9630 / IS1B</strain>
    </source>
</reference>
<feature type="domain" description="LpxI N-terminal" evidence="3">
    <location>
        <begin position="39"/>
        <end position="173"/>
    </location>
</feature>
<feature type="domain" description="LpxI C-terminal" evidence="2">
    <location>
        <begin position="177"/>
        <end position="306"/>
    </location>
</feature>
<feature type="compositionally biased region" description="Low complexity" evidence="1">
    <location>
        <begin position="1"/>
        <end position="16"/>
    </location>
</feature>
<evidence type="ECO:0000259" key="2">
    <source>
        <dbReference type="Pfam" id="PF06230"/>
    </source>
</evidence>
<dbReference type="InterPro" id="IPR053174">
    <property type="entry name" value="LpxI"/>
</dbReference>
<proteinExistence type="predicted"/>
<dbReference type="Pfam" id="PF06230">
    <property type="entry name" value="LpxI_C"/>
    <property type="match status" value="1"/>
</dbReference>
<evidence type="ECO:0000259" key="3">
    <source>
        <dbReference type="Pfam" id="PF17930"/>
    </source>
</evidence>
<evidence type="ECO:0000313" key="5">
    <source>
        <dbReference type="Proteomes" id="UP000008631"/>
    </source>
</evidence>
<dbReference type="HOGENOM" id="CLU_085042_0_0_0"/>
<dbReference type="KEGG" id="ipa:Isop_0318"/>
<dbReference type="PANTHER" id="PTHR39962:SF1">
    <property type="entry name" value="LPXI FAMILY PROTEIN"/>
    <property type="match status" value="1"/>
</dbReference>
<evidence type="ECO:0000313" key="4">
    <source>
        <dbReference type="EMBL" id="ADV60913.1"/>
    </source>
</evidence>
<sequence length="328" mass="36200">MFSTVSSSASTSTTAPSPRPLGRPHEGHPRLLPIAPRRKIGLLAGSGRFPILFAEAARRQGLEVYCVGIRYEAADELVPLCARFEWVSVTRMNSMIQAFQRMGIDEVVMAGKVIKNVMYTPWRILRLWPDRRTVRWWRNLPDRKDDTVLLSLIDEFARDGIRFTSALDYCPELLVDHGLLSCRPLSPLERGDVAFGWRLAKAMGGLDVGQSVAVKERAALAVEAIEGTDRCIERAGQLCKAGGWTLVKVAKPQQDMRFDVPTIGLSTIENLARARARVLAVEAQKTILIDRDLVIARANHYGITLIALTNAEAEAMEAEATAAAKPNG</sequence>
<evidence type="ECO:0000256" key="1">
    <source>
        <dbReference type="SAM" id="MobiDB-lite"/>
    </source>
</evidence>
<dbReference type="STRING" id="575540.Isop_0318"/>
<reference key="1">
    <citation type="submission" date="2010-11" db="EMBL/GenBank/DDBJ databases">
        <title>The complete sequence of chromosome of Isophaera pallida ATCC 43644.</title>
        <authorList>
            <consortium name="US DOE Joint Genome Institute (JGI-PGF)"/>
            <person name="Lucas S."/>
            <person name="Copeland A."/>
            <person name="Lapidus A."/>
            <person name="Bruce D."/>
            <person name="Goodwin L."/>
            <person name="Pitluck S."/>
            <person name="Kyrpides N."/>
            <person name="Mavromatis K."/>
            <person name="Pagani I."/>
            <person name="Ivanova N."/>
            <person name="Saunders E."/>
            <person name="Brettin T."/>
            <person name="Detter J.C."/>
            <person name="Han C."/>
            <person name="Tapia R."/>
            <person name="Land M."/>
            <person name="Hauser L."/>
            <person name="Markowitz V."/>
            <person name="Cheng J.-F."/>
            <person name="Hugenholtz P."/>
            <person name="Woyke T."/>
            <person name="Wu D."/>
            <person name="Eisen J.A."/>
        </authorList>
    </citation>
    <scope>NUCLEOTIDE SEQUENCE</scope>
    <source>
        <strain>ATCC 43644</strain>
    </source>
</reference>
<feature type="region of interest" description="Disordered" evidence="1">
    <location>
        <begin position="1"/>
        <end position="31"/>
    </location>
</feature>
<dbReference type="AlphaFoldDB" id="E8QX80"/>
<dbReference type="InterPro" id="IPR043167">
    <property type="entry name" value="LpxI_C_sf"/>
</dbReference>
<dbReference type="InParanoid" id="E8QX80"/>
<name>E8QX80_ISOPI</name>
<dbReference type="InterPro" id="IPR010415">
    <property type="entry name" value="LpxI_C"/>
</dbReference>
<accession>E8QX80</accession>
<organism evidence="4 5">
    <name type="scientific">Isosphaera pallida (strain ATCC 43644 / DSM 9630 / IS1B)</name>
    <dbReference type="NCBI Taxonomy" id="575540"/>
    <lineage>
        <taxon>Bacteria</taxon>
        <taxon>Pseudomonadati</taxon>
        <taxon>Planctomycetota</taxon>
        <taxon>Planctomycetia</taxon>
        <taxon>Isosphaerales</taxon>
        <taxon>Isosphaeraceae</taxon>
        <taxon>Isosphaera</taxon>
    </lineage>
</organism>